<gene>
    <name evidence="2" type="ORF">GPECTOR_906g162</name>
</gene>
<keyword evidence="1" id="KW-1133">Transmembrane helix</keyword>
<protein>
    <submittedName>
        <fullName evidence="2">Uncharacterized protein</fullName>
    </submittedName>
</protein>
<evidence type="ECO:0000313" key="2">
    <source>
        <dbReference type="EMBL" id="KXZ41047.1"/>
    </source>
</evidence>
<proteinExistence type="predicted"/>
<comment type="caution">
    <text evidence="2">The sequence shown here is derived from an EMBL/GenBank/DDBJ whole genome shotgun (WGS) entry which is preliminary data.</text>
</comment>
<organism evidence="2 3">
    <name type="scientific">Gonium pectorale</name>
    <name type="common">Green alga</name>
    <dbReference type="NCBI Taxonomy" id="33097"/>
    <lineage>
        <taxon>Eukaryota</taxon>
        <taxon>Viridiplantae</taxon>
        <taxon>Chlorophyta</taxon>
        <taxon>core chlorophytes</taxon>
        <taxon>Chlorophyceae</taxon>
        <taxon>CS clade</taxon>
        <taxon>Chlamydomonadales</taxon>
        <taxon>Volvocaceae</taxon>
        <taxon>Gonium</taxon>
    </lineage>
</organism>
<evidence type="ECO:0000313" key="3">
    <source>
        <dbReference type="Proteomes" id="UP000075714"/>
    </source>
</evidence>
<keyword evidence="1" id="KW-0472">Membrane</keyword>
<dbReference type="Proteomes" id="UP000075714">
    <property type="component" value="Unassembled WGS sequence"/>
</dbReference>
<sequence length="84" mass="8905">MSAAAAGAAAPPPDVVAAQAHIENSGPLLGLWLPFAVFGHVFAIAFLIHGLFLYMPSLGRRDTRKGRPGCDSWQLGTPSILFNF</sequence>
<feature type="transmembrane region" description="Helical" evidence="1">
    <location>
        <begin position="28"/>
        <end position="55"/>
    </location>
</feature>
<dbReference type="AlphaFoldDB" id="A0A150FTU4"/>
<reference evidence="3" key="1">
    <citation type="journal article" date="2016" name="Nat. Commun.">
        <title>The Gonium pectorale genome demonstrates co-option of cell cycle regulation during the evolution of multicellularity.</title>
        <authorList>
            <person name="Hanschen E.R."/>
            <person name="Marriage T.N."/>
            <person name="Ferris P.J."/>
            <person name="Hamaji T."/>
            <person name="Toyoda A."/>
            <person name="Fujiyama A."/>
            <person name="Neme R."/>
            <person name="Noguchi H."/>
            <person name="Minakuchi Y."/>
            <person name="Suzuki M."/>
            <person name="Kawai-Toyooka H."/>
            <person name="Smith D.R."/>
            <person name="Sparks H."/>
            <person name="Anderson J."/>
            <person name="Bakaric R."/>
            <person name="Luria V."/>
            <person name="Karger A."/>
            <person name="Kirschner M.W."/>
            <person name="Durand P.M."/>
            <person name="Michod R.E."/>
            <person name="Nozaki H."/>
            <person name="Olson B.J."/>
        </authorList>
    </citation>
    <scope>NUCLEOTIDE SEQUENCE [LARGE SCALE GENOMIC DNA]</scope>
    <source>
        <strain evidence="3">NIES-2863</strain>
    </source>
</reference>
<dbReference type="EMBL" id="LSYV01000902">
    <property type="protein sequence ID" value="KXZ41047.1"/>
    <property type="molecule type" value="Genomic_DNA"/>
</dbReference>
<accession>A0A150FTU4</accession>
<evidence type="ECO:0000256" key="1">
    <source>
        <dbReference type="SAM" id="Phobius"/>
    </source>
</evidence>
<name>A0A150FTU4_GONPE</name>
<keyword evidence="1" id="KW-0812">Transmembrane</keyword>
<keyword evidence="3" id="KW-1185">Reference proteome</keyword>